<dbReference type="RefSeq" id="WP_264843623.1">
    <property type="nucleotide sequence ID" value="NZ_AP025628.1"/>
</dbReference>
<dbReference type="AlphaFoldDB" id="A0AA35CJB3"/>
<gene>
    <name evidence="1" type="ORF">caldi_05890</name>
</gene>
<proteinExistence type="predicted"/>
<accession>A0AA35CJB3</accession>
<evidence type="ECO:0000313" key="1">
    <source>
        <dbReference type="EMBL" id="BDG59499.1"/>
    </source>
</evidence>
<protein>
    <submittedName>
        <fullName evidence="1">Uncharacterized protein</fullName>
    </submittedName>
</protein>
<sequence>MVDTVQRRSLEAVLGVDDGVPLEGLAWVSRDRMHREGADGGFEIRTDEAPGASVKKGEMPIVLLGGEAIVNLPIEKDFGIRRWPLTLYTDALDGGREGETRCGSGVLQVPDGLVEPCQLVEEVVEPLLQLVQTLPGLRTEGEEVDPDFGQAPLDRTDSLRKLGLALLKRSDLLCELGLALLEPCHPGVDLVETFQDGLEQILRFAHPVAPSLVMLTASAGLATFPANLPGAAGTAHAVTAGSPQGV</sequence>
<organism evidence="1 2">
    <name type="scientific">Caldinitratiruptor microaerophilus</name>
    <dbReference type="NCBI Taxonomy" id="671077"/>
    <lineage>
        <taxon>Bacteria</taxon>
        <taxon>Bacillati</taxon>
        <taxon>Bacillota</taxon>
        <taxon>Clostridia</taxon>
        <taxon>Eubacteriales</taxon>
        <taxon>Symbiobacteriaceae</taxon>
        <taxon>Caldinitratiruptor</taxon>
    </lineage>
</organism>
<dbReference type="EMBL" id="AP025628">
    <property type="protein sequence ID" value="BDG59499.1"/>
    <property type="molecule type" value="Genomic_DNA"/>
</dbReference>
<name>A0AA35CJB3_9FIRM</name>
<dbReference type="Proteomes" id="UP001163687">
    <property type="component" value="Chromosome"/>
</dbReference>
<dbReference type="KEGG" id="cmic:caldi_05890"/>
<reference evidence="1" key="1">
    <citation type="submission" date="2022-03" db="EMBL/GenBank/DDBJ databases">
        <title>Complete genome sequence of Caldinitratiruptor microaerophilus.</title>
        <authorList>
            <person name="Mukaiyama R."/>
            <person name="Nishiyama T."/>
            <person name="Ueda K."/>
        </authorList>
    </citation>
    <scope>NUCLEOTIDE SEQUENCE</scope>
    <source>
        <strain evidence="1">JCM 16183</strain>
    </source>
</reference>
<evidence type="ECO:0000313" key="2">
    <source>
        <dbReference type="Proteomes" id="UP001163687"/>
    </source>
</evidence>
<keyword evidence="2" id="KW-1185">Reference proteome</keyword>